<keyword evidence="10 12" id="KW-0694">RNA-binding</keyword>
<dbReference type="Pfam" id="PF01743">
    <property type="entry name" value="PolyA_pol"/>
    <property type="match status" value="1"/>
</dbReference>
<dbReference type="PANTHER" id="PTHR47788">
    <property type="entry name" value="POLYA POLYMERASE"/>
    <property type="match status" value="1"/>
</dbReference>
<dbReference type="Gene3D" id="1.10.3090.10">
    <property type="entry name" value="cca-adding enzyme, domain 2"/>
    <property type="match status" value="1"/>
</dbReference>
<dbReference type="SUPFAM" id="SSF64182">
    <property type="entry name" value="DHH phosphoesterases"/>
    <property type="match status" value="1"/>
</dbReference>
<dbReference type="Gene3D" id="3.90.1640.10">
    <property type="entry name" value="inorganic pyrophosphatase (n-terminal core)"/>
    <property type="match status" value="1"/>
</dbReference>
<organism evidence="14 15">
    <name type="scientific">Pelovirga terrestris</name>
    <dbReference type="NCBI Taxonomy" id="2771352"/>
    <lineage>
        <taxon>Bacteria</taxon>
        <taxon>Pseudomonadati</taxon>
        <taxon>Thermodesulfobacteriota</taxon>
        <taxon>Desulfuromonadia</taxon>
        <taxon>Geobacterales</taxon>
        <taxon>Geobacteraceae</taxon>
        <taxon>Pelovirga</taxon>
    </lineage>
</organism>
<keyword evidence="9" id="KW-0460">Magnesium</keyword>
<dbReference type="EMBL" id="JACWUN010000001">
    <property type="protein sequence ID" value="MBD1399178.1"/>
    <property type="molecule type" value="Genomic_DNA"/>
</dbReference>
<comment type="cofactor">
    <cofactor evidence="1">
        <name>Mg(2+)</name>
        <dbReference type="ChEBI" id="CHEBI:18420"/>
    </cofactor>
</comment>
<keyword evidence="7" id="KW-0479">Metal-binding</keyword>
<dbReference type="InterPro" id="IPR001667">
    <property type="entry name" value="DDH_dom"/>
</dbReference>
<evidence type="ECO:0000256" key="3">
    <source>
        <dbReference type="ARBA" id="ARBA00022555"/>
    </source>
</evidence>
<dbReference type="GO" id="GO:0016779">
    <property type="term" value="F:nucleotidyltransferase activity"/>
    <property type="evidence" value="ECO:0007669"/>
    <property type="project" value="UniProtKB-KW"/>
</dbReference>
<dbReference type="GO" id="GO:0000049">
    <property type="term" value="F:tRNA binding"/>
    <property type="evidence" value="ECO:0007669"/>
    <property type="project" value="UniProtKB-KW"/>
</dbReference>
<accession>A0A8J6UG61</accession>
<protein>
    <submittedName>
        <fullName evidence="14">CBS domain-containing protein</fullName>
    </submittedName>
</protein>
<dbReference type="SUPFAM" id="SSF54631">
    <property type="entry name" value="CBS-domain pair"/>
    <property type="match status" value="1"/>
</dbReference>
<dbReference type="InterPro" id="IPR046342">
    <property type="entry name" value="CBS_dom_sf"/>
</dbReference>
<dbReference type="InterPro" id="IPR000644">
    <property type="entry name" value="CBS_dom"/>
</dbReference>
<keyword evidence="5" id="KW-0819">tRNA processing</keyword>
<gene>
    <name evidence="14" type="ORF">ICT70_00665</name>
</gene>
<evidence type="ECO:0000256" key="10">
    <source>
        <dbReference type="ARBA" id="ARBA00022884"/>
    </source>
</evidence>
<feature type="domain" description="CBS" evidence="13">
    <location>
        <begin position="378"/>
        <end position="434"/>
    </location>
</feature>
<dbReference type="Pfam" id="PF02272">
    <property type="entry name" value="DHHA1"/>
    <property type="match status" value="1"/>
</dbReference>
<dbReference type="SMART" id="SM00116">
    <property type="entry name" value="CBS"/>
    <property type="match status" value="2"/>
</dbReference>
<dbReference type="InterPro" id="IPR043519">
    <property type="entry name" value="NT_sf"/>
</dbReference>
<dbReference type="AlphaFoldDB" id="A0A8J6UG61"/>
<name>A0A8J6UG61_9BACT</name>
<dbReference type="Gene3D" id="3.10.580.10">
    <property type="entry name" value="CBS-domain"/>
    <property type="match status" value="1"/>
</dbReference>
<proteinExistence type="inferred from homology"/>
<dbReference type="InterPro" id="IPR003156">
    <property type="entry name" value="DHHA1_dom"/>
</dbReference>
<reference evidence="14" key="1">
    <citation type="submission" date="2020-09" db="EMBL/GenBank/DDBJ databases">
        <title>Pelobacter alkaliphilus sp. nov., a novel anaerobic arsenate-reducing bacterium from terrestrial mud volcano.</title>
        <authorList>
            <person name="Khomyakova M.A."/>
            <person name="Merkel A.Y."/>
            <person name="Slobodkin A.I."/>
        </authorList>
    </citation>
    <scope>NUCLEOTIDE SEQUENCE</scope>
    <source>
        <strain evidence="14">M08fum</strain>
    </source>
</reference>
<dbReference type="Pfam" id="PF00571">
    <property type="entry name" value="CBS"/>
    <property type="match status" value="2"/>
</dbReference>
<keyword evidence="4 12" id="KW-0808">Transferase</keyword>
<keyword evidence="8" id="KW-0547">Nucleotide-binding</keyword>
<dbReference type="SUPFAM" id="SSF81891">
    <property type="entry name" value="Poly A polymerase C-terminal region-like"/>
    <property type="match status" value="1"/>
</dbReference>
<evidence type="ECO:0000313" key="15">
    <source>
        <dbReference type="Proteomes" id="UP000632828"/>
    </source>
</evidence>
<dbReference type="InterPro" id="IPR002646">
    <property type="entry name" value="PolA_pol_head_dom"/>
</dbReference>
<dbReference type="InterPro" id="IPR038763">
    <property type="entry name" value="DHH_sf"/>
</dbReference>
<evidence type="ECO:0000256" key="5">
    <source>
        <dbReference type="ARBA" id="ARBA00022694"/>
    </source>
</evidence>
<keyword evidence="11" id="KW-0129">CBS domain</keyword>
<dbReference type="SUPFAM" id="SSF81301">
    <property type="entry name" value="Nucleotidyltransferase"/>
    <property type="match status" value="1"/>
</dbReference>
<evidence type="ECO:0000256" key="8">
    <source>
        <dbReference type="ARBA" id="ARBA00022741"/>
    </source>
</evidence>
<dbReference type="PANTHER" id="PTHR47788:SF1">
    <property type="entry name" value="A-ADDING TRNA NUCLEOTIDYLTRANSFERASE"/>
    <property type="match status" value="1"/>
</dbReference>
<dbReference type="RefSeq" id="WP_191153453.1">
    <property type="nucleotide sequence ID" value="NZ_JACWUN010000001.1"/>
</dbReference>
<comment type="similarity">
    <text evidence="2 12">Belongs to the tRNA nucleotidyltransferase/poly(A) polymerase family.</text>
</comment>
<comment type="caution">
    <text evidence="14">The sequence shown here is derived from an EMBL/GenBank/DDBJ whole genome shotgun (WGS) entry which is preliminary data.</text>
</comment>
<dbReference type="GO" id="GO:0046872">
    <property type="term" value="F:metal ion binding"/>
    <property type="evidence" value="ECO:0007669"/>
    <property type="project" value="UniProtKB-KW"/>
</dbReference>
<evidence type="ECO:0000259" key="13">
    <source>
        <dbReference type="PROSITE" id="PS51371"/>
    </source>
</evidence>
<evidence type="ECO:0000256" key="11">
    <source>
        <dbReference type="PROSITE-ProRule" id="PRU00703"/>
    </source>
</evidence>
<evidence type="ECO:0000313" key="14">
    <source>
        <dbReference type="EMBL" id="MBD1399178.1"/>
    </source>
</evidence>
<dbReference type="Gene3D" id="3.30.460.10">
    <property type="entry name" value="Beta Polymerase, domain 2"/>
    <property type="match status" value="1"/>
</dbReference>
<keyword evidence="15" id="KW-1185">Reference proteome</keyword>
<dbReference type="InterPro" id="IPR052390">
    <property type="entry name" value="tRNA_nt/polyA_polymerase"/>
</dbReference>
<feature type="domain" description="CBS" evidence="13">
    <location>
        <begin position="315"/>
        <end position="372"/>
    </location>
</feature>
<dbReference type="GO" id="GO:0008033">
    <property type="term" value="P:tRNA processing"/>
    <property type="evidence" value="ECO:0007669"/>
    <property type="project" value="UniProtKB-KW"/>
</dbReference>
<dbReference type="Gene3D" id="3.10.310.30">
    <property type="match status" value="1"/>
</dbReference>
<dbReference type="GO" id="GO:0000166">
    <property type="term" value="F:nucleotide binding"/>
    <property type="evidence" value="ECO:0007669"/>
    <property type="project" value="UniProtKB-KW"/>
</dbReference>
<evidence type="ECO:0000256" key="9">
    <source>
        <dbReference type="ARBA" id="ARBA00022842"/>
    </source>
</evidence>
<evidence type="ECO:0000256" key="1">
    <source>
        <dbReference type="ARBA" id="ARBA00001946"/>
    </source>
</evidence>
<evidence type="ECO:0000256" key="12">
    <source>
        <dbReference type="RuleBase" id="RU003953"/>
    </source>
</evidence>
<dbReference type="CDD" id="cd05398">
    <property type="entry name" value="NT_ClassII-CCAase"/>
    <property type="match status" value="1"/>
</dbReference>
<keyword evidence="3" id="KW-0820">tRNA-binding</keyword>
<evidence type="ECO:0000256" key="7">
    <source>
        <dbReference type="ARBA" id="ARBA00022723"/>
    </source>
</evidence>
<dbReference type="Proteomes" id="UP000632828">
    <property type="component" value="Unassembled WGS sequence"/>
</dbReference>
<dbReference type="Pfam" id="PF01368">
    <property type="entry name" value="DHH"/>
    <property type="match status" value="1"/>
</dbReference>
<keyword evidence="6" id="KW-0548">Nucleotidyltransferase</keyword>
<dbReference type="PROSITE" id="PS51371">
    <property type="entry name" value="CBS"/>
    <property type="match status" value="2"/>
</dbReference>
<evidence type="ECO:0000256" key="4">
    <source>
        <dbReference type="ARBA" id="ARBA00022679"/>
    </source>
</evidence>
<evidence type="ECO:0000256" key="2">
    <source>
        <dbReference type="ARBA" id="ARBA00007265"/>
    </source>
</evidence>
<evidence type="ECO:0000256" key="6">
    <source>
        <dbReference type="ARBA" id="ARBA00022695"/>
    </source>
</evidence>
<sequence length="899" mass="102120">MDVIATHINADFDCLGAMIAAKRLYPDAVLVFPGGQERGLRHFLLESSLYAYDIKRPKDIDLTKITRLILVDVRSAQRIGPLAEVARRTDIELHIYDHHPADENSLQGTFELIRDVGATTTILAQVFIERNITPSADEATMMMLGLFEDTGQLLFSSTTPDDFRAAAYLLEQGANLNVVADFLVREMTPEQVELLNDLLKSTEKITINGVQVAIASASTDSYSGDISTLVHKLKDIENLDILIVVVRMEDRVFIIARSRVPQLHVGELLREFGGGGHAFAASATVRDKPLAQVLKEVEQHLPRFVQSHCDARHLMSRSVKSLPLEASIQQARDLMTRYNFNAVPIVRDDGKVGGILTRQVVEKAAHHRLHKVPVAEVMNSDFEQVAPTASLQELQRVIVEHQQRSVPVVDQGKLVGLVTRTDLLRYMLGNTVATEEGQRQHLERRGLQTRRKNLDRYIATQLPPRVRTLLQQLGTVADQSGVRAYLVGGFVRDLLLRQKNLDVDVVIEGDGIAFAKAFAAKASCRIRAHDKFGTAVIIFPDGFKVDVASARIEYYDRPATLPQVEDASIRHDLYRRDFTINTLTVALNADHFGVVLDFYGGQRDLRDKSIRVLHNLSFIEDPTRLYRAVRFEQRLNFHIGRQTERLMHSAVELKMVRKVGGVRILNELKHILSEAQIVPALERLNQFGLLQIIDPRIVFDADTKKLFKAAEQAISWYELLYTGMPCRRWLVFLTCLLDRLPVSGLRKVGRWFALRLDEKAVIVDELPQIIRLHRKMSRLLRRQHQPANSELYHWFSSFAIESLIYQMARTEQERGRQWISRYVTDLRREQVIIDGHDLVRLGLTPGPEFQTIFRHLLAGRLDGLITTRADEIDWVRQHVLSADRQSDHNTSVDPKPQVN</sequence>